<dbReference type="GeneID" id="25392291"/>
<dbReference type="Pfam" id="PF04848">
    <property type="entry name" value="Pox_A22"/>
    <property type="match status" value="1"/>
</dbReference>
<keyword evidence="8" id="KW-0234">DNA repair</keyword>
<keyword evidence="3" id="KW-0540">Nuclease</keyword>
<evidence type="ECO:0000313" key="10">
    <source>
        <dbReference type="Proteomes" id="UP000105007"/>
    </source>
</evidence>
<gene>
    <name evidence="9" type="ORF">SGPV124</name>
</gene>
<dbReference type="GO" id="GO:0004518">
    <property type="term" value="F:nuclease activity"/>
    <property type="evidence" value="ECO:0007669"/>
    <property type="project" value="UniProtKB-KW"/>
</dbReference>
<dbReference type="KEGG" id="vg:25392291"/>
<dbReference type="InterPro" id="IPR006932">
    <property type="entry name" value="HJ-resolvase_A22"/>
</dbReference>
<evidence type="ECO:0000256" key="5">
    <source>
        <dbReference type="ARBA" id="ARBA00022801"/>
    </source>
</evidence>
<accession>A0A0H4XWM5</accession>
<evidence type="ECO:0000256" key="4">
    <source>
        <dbReference type="ARBA" id="ARBA00022763"/>
    </source>
</evidence>
<evidence type="ECO:0000313" key="9">
    <source>
        <dbReference type="EMBL" id="AKR04248.1"/>
    </source>
</evidence>
<dbReference type="GO" id="GO:0006281">
    <property type="term" value="P:DNA repair"/>
    <property type="evidence" value="ECO:0007669"/>
    <property type="project" value="UniProtKB-KW"/>
</dbReference>
<keyword evidence="10" id="KW-1185">Reference proteome</keyword>
<sequence>MSKQKSKVIRYMTIDPGKINPAFCVMDLNISTKTITLVSLSKDCWAKNYDKQIGYVLTVFAPDYVYVEQQPKYANSQVRKYGFFIQGVCWARDIKYKQCKPYFWGKGVKDYKERKRRSISEFLESLKILKLNFNYEKYINKLDDIADAFNMNLRNVIESKEFAKL</sequence>
<dbReference type="GO" id="GO:0016788">
    <property type="term" value="F:hydrolase activity, acting on ester bonds"/>
    <property type="evidence" value="ECO:0007669"/>
    <property type="project" value="InterPro"/>
</dbReference>
<keyword evidence="7" id="KW-0233">DNA recombination</keyword>
<comment type="similarity">
    <text evidence="2">Belongs to the RuvC family. Poxviruses-type subfamily.</text>
</comment>
<dbReference type="InterPro" id="IPR012337">
    <property type="entry name" value="RNaseH-like_sf"/>
</dbReference>
<evidence type="ECO:0000256" key="2">
    <source>
        <dbReference type="ARBA" id="ARBA00008810"/>
    </source>
</evidence>
<keyword evidence="6" id="KW-0460">Magnesium</keyword>
<protein>
    <submittedName>
        <fullName evidence="9">RuvC</fullName>
    </submittedName>
</protein>
<reference evidence="9 10" key="1">
    <citation type="journal article" date="2015" name="J. Virol.">
        <title>Salmon gill poxvirus, the deepest representative of the Chordopoxvirinae.</title>
        <authorList>
            <person name="Gjessing M.C."/>
            <person name="Yutin N."/>
            <person name="Tengs T."/>
            <person name="Senkevich T."/>
            <person name="Koonin E.V."/>
            <person name="Ronning H.P."/>
            <person name="Alarson M."/>
            <person name="Ylving S."/>
            <person name="Lie K.-I."/>
            <person name="Saure B."/>
            <person name="Tran L."/>
            <person name="Moss B."/>
            <person name="Dale O.B."/>
        </authorList>
    </citation>
    <scope>NUCLEOTIDE SEQUENCE [LARGE SCALE GENOMIC DNA]</scope>
    <source>
        <strain evidence="9">2012-04-F277-L3G</strain>
    </source>
</reference>
<evidence type="ECO:0000256" key="3">
    <source>
        <dbReference type="ARBA" id="ARBA00022722"/>
    </source>
</evidence>
<dbReference type="GO" id="GO:0000287">
    <property type="term" value="F:magnesium ion binding"/>
    <property type="evidence" value="ECO:0007669"/>
    <property type="project" value="InterPro"/>
</dbReference>
<proteinExistence type="inferred from homology"/>
<evidence type="ECO:0000256" key="8">
    <source>
        <dbReference type="ARBA" id="ARBA00023204"/>
    </source>
</evidence>
<dbReference type="RefSeq" id="YP_009162496.1">
    <property type="nucleotide sequence ID" value="NC_027707.1"/>
</dbReference>
<evidence type="ECO:0000256" key="6">
    <source>
        <dbReference type="ARBA" id="ARBA00022842"/>
    </source>
</evidence>
<dbReference type="OrthoDB" id="13055at10239"/>
<dbReference type="EMBL" id="KT159937">
    <property type="protein sequence ID" value="AKR04248.1"/>
    <property type="molecule type" value="Genomic_DNA"/>
</dbReference>
<organism evidence="9 10">
    <name type="scientific">Salmon gill poxvirus</name>
    <dbReference type="NCBI Taxonomy" id="1680908"/>
    <lineage>
        <taxon>Viruses</taxon>
        <taxon>Varidnaviria</taxon>
        <taxon>Bamfordvirae</taxon>
        <taxon>Nucleocytoviricota</taxon>
        <taxon>Pokkesviricetes</taxon>
        <taxon>Chitovirales</taxon>
        <taxon>Poxviridae</taxon>
        <taxon>Chordopoxvirinae</taxon>
        <taxon>Salmonpoxvirus</taxon>
        <taxon>Salmonpoxvirus gillpox</taxon>
        <taxon>Salmon gillpox virus</taxon>
    </lineage>
</organism>
<keyword evidence="4" id="KW-0227">DNA damage</keyword>
<dbReference type="GO" id="GO:0006310">
    <property type="term" value="P:DNA recombination"/>
    <property type="evidence" value="ECO:0007669"/>
    <property type="project" value="UniProtKB-KW"/>
</dbReference>
<name>A0A0H4XWM5_9POXV</name>
<dbReference type="GO" id="GO:0000400">
    <property type="term" value="F:four-way junction DNA binding"/>
    <property type="evidence" value="ECO:0007669"/>
    <property type="project" value="InterPro"/>
</dbReference>
<keyword evidence="5" id="KW-0378">Hydrolase</keyword>
<dbReference type="Proteomes" id="UP000105007">
    <property type="component" value="Segment"/>
</dbReference>
<evidence type="ECO:0000256" key="1">
    <source>
        <dbReference type="ARBA" id="ARBA00001946"/>
    </source>
</evidence>
<evidence type="ECO:0000256" key="7">
    <source>
        <dbReference type="ARBA" id="ARBA00023172"/>
    </source>
</evidence>
<dbReference type="SUPFAM" id="SSF53098">
    <property type="entry name" value="Ribonuclease H-like"/>
    <property type="match status" value="1"/>
</dbReference>
<comment type="cofactor">
    <cofactor evidence="1">
        <name>Mg(2+)</name>
        <dbReference type="ChEBI" id="CHEBI:18420"/>
    </cofactor>
</comment>